<feature type="region of interest" description="Disordered" evidence="1">
    <location>
        <begin position="1"/>
        <end position="44"/>
    </location>
</feature>
<feature type="region of interest" description="Disordered" evidence="1">
    <location>
        <begin position="454"/>
        <end position="495"/>
    </location>
</feature>
<comment type="caution">
    <text evidence="2">The sequence shown here is derived from an EMBL/GenBank/DDBJ whole genome shotgun (WGS) entry which is preliminary data.</text>
</comment>
<proteinExistence type="predicted"/>
<organism evidence="2 3">
    <name type="scientific">Corynebacterium urealyticum</name>
    <dbReference type="NCBI Taxonomy" id="43771"/>
    <lineage>
        <taxon>Bacteria</taxon>
        <taxon>Bacillati</taxon>
        <taxon>Actinomycetota</taxon>
        <taxon>Actinomycetes</taxon>
        <taxon>Mycobacteriales</taxon>
        <taxon>Corynebacteriaceae</taxon>
        <taxon>Corynebacterium</taxon>
    </lineage>
</organism>
<protein>
    <submittedName>
        <fullName evidence="2">Uncharacterized protein</fullName>
    </submittedName>
</protein>
<evidence type="ECO:0000313" key="2">
    <source>
        <dbReference type="EMBL" id="PZP03261.1"/>
    </source>
</evidence>
<evidence type="ECO:0000313" key="3">
    <source>
        <dbReference type="Proteomes" id="UP000249451"/>
    </source>
</evidence>
<reference evidence="2 3" key="1">
    <citation type="submission" date="2017-11" db="EMBL/GenBank/DDBJ databases">
        <title>Infants hospitalized years apart are colonized by the same room-sourced microbial strains.</title>
        <authorList>
            <person name="Brooks B."/>
            <person name="Olm M.R."/>
            <person name="Firek B.A."/>
            <person name="Baker R."/>
            <person name="Thomas B.C."/>
            <person name="Morowitz M.J."/>
            <person name="Banfield J.F."/>
        </authorList>
    </citation>
    <scope>NUCLEOTIDE SEQUENCE [LARGE SCALE GENOMIC DNA]</scope>
    <source>
        <strain evidence="2">S2_012_000_R3_87</strain>
    </source>
</reference>
<accession>A0A2W5B905</accession>
<gene>
    <name evidence="2" type="ORF">DI609_01230</name>
</gene>
<sequence>MWRIGQPVTADPNEIANPSPYVESRKPVTLPDGREVNDVPGEPIYTMPGDIREYQPARDRYGRYMHQHPQYGYRSSFSRATTIAKKLDSGSNLMDWHDRKLIEGLARYPQLMDGLDVGKLGTTNEYKLRQTLKKISENATNAAGAADGREFGTALHAWTEAVDHGKASYSDVPREFKPYVASYLQALSRHGIEPIPEYVERIMYCPITDTMGTIDRIYRLPTGELVIGDIKTSGNIDFAWTSIALQMAQYANASHLLSEDGQTWEPMPKVRHDIAVIAGIPHTPKDRGPHCDMHIVNVEYGTGLLYIARDITHVQREAKKVIPMSHSAQPGTAEDAMAWVDQGMPPLSTPGANPLSQLEGMADTTAQAAMNAMDGDTSKFESLPVVGDIVSGTNQSEDSERVHYLSDLASVLSRAVEMGLDREIVQWAGVLANTPEDQRAQLVQGLSVASARAGVRSSRLRTRASTDEDAARREDKRAAKAQSVAAQRETVDQATSSNALEQFGQQVTAAQSTPAPTAPQAPALFSTSTGITAEANQVGPSDPVNGDAPVAGVRPSVRARIEAQTTPQDIAALYESSWSTQEEALARERMSDLSTALIDSARSLIDAAPTADAITALWEPWWPEDLVSYAQSRMARM</sequence>
<name>A0A2W5B905_9CORY</name>
<evidence type="ECO:0000256" key="1">
    <source>
        <dbReference type="SAM" id="MobiDB-lite"/>
    </source>
</evidence>
<dbReference type="AlphaFoldDB" id="A0A2W5B905"/>
<feature type="compositionally biased region" description="Basic and acidic residues" evidence="1">
    <location>
        <begin position="464"/>
        <end position="478"/>
    </location>
</feature>
<dbReference type="Proteomes" id="UP000249451">
    <property type="component" value="Unassembled WGS sequence"/>
</dbReference>
<dbReference type="EMBL" id="QFNY01000015">
    <property type="protein sequence ID" value="PZP03261.1"/>
    <property type="molecule type" value="Genomic_DNA"/>
</dbReference>